<evidence type="ECO:0000313" key="3">
    <source>
        <dbReference type="Proteomes" id="UP000266677"/>
    </source>
</evidence>
<gene>
    <name evidence="2" type="ORF">D5S18_27350</name>
</gene>
<keyword evidence="1" id="KW-1133">Transmembrane helix</keyword>
<sequence>MMSEFRVLKAISVAASATPLTLVVPVAIWPGEAELTAPLFCGAPYREPIVVADTTHDSEGTSVNYTLYCATSRGAVTDQGFVLPFLVLMAAHFVLIATAILVGALLSRRRGEPPRIAAPDVVEF</sequence>
<name>A0A3A4KBQ3_9NOCA</name>
<reference evidence="2 3" key="1">
    <citation type="submission" date="2018-09" db="EMBL/GenBank/DDBJ databases">
        <title>YIM PH21274 draft genome.</title>
        <authorList>
            <person name="Miao C."/>
        </authorList>
    </citation>
    <scope>NUCLEOTIDE SEQUENCE [LARGE SCALE GENOMIC DNA]</scope>
    <source>
        <strain evidence="2 3">YIM PH 21724</strain>
    </source>
</reference>
<keyword evidence="1" id="KW-0472">Membrane</keyword>
<keyword evidence="1" id="KW-0812">Transmembrane</keyword>
<protein>
    <submittedName>
        <fullName evidence="2">Uncharacterized protein</fullName>
    </submittedName>
</protein>
<organism evidence="2 3">
    <name type="scientific">Nocardia panacis</name>
    <dbReference type="NCBI Taxonomy" id="2340916"/>
    <lineage>
        <taxon>Bacteria</taxon>
        <taxon>Bacillati</taxon>
        <taxon>Actinomycetota</taxon>
        <taxon>Actinomycetes</taxon>
        <taxon>Mycobacteriales</taxon>
        <taxon>Nocardiaceae</taxon>
        <taxon>Nocardia</taxon>
    </lineage>
</organism>
<dbReference type="AlphaFoldDB" id="A0A3A4KBQ3"/>
<evidence type="ECO:0000256" key="1">
    <source>
        <dbReference type="SAM" id="Phobius"/>
    </source>
</evidence>
<proteinExistence type="predicted"/>
<dbReference type="EMBL" id="QZFU01000036">
    <property type="protein sequence ID" value="RJO70900.1"/>
    <property type="molecule type" value="Genomic_DNA"/>
</dbReference>
<feature type="transmembrane region" description="Helical" evidence="1">
    <location>
        <begin position="81"/>
        <end position="106"/>
    </location>
</feature>
<dbReference type="Proteomes" id="UP000266677">
    <property type="component" value="Unassembled WGS sequence"/>
</dbReference>
<keyword evidence="3" id="KW-1185">Reference proteome</keyword>
<comment type="caution">
    <text evidence="2">The sequence shown here is derived from an EMBL/GenBank/DDBJ whole genome shotgun (WGS) entry which is preliminary data.</text>
</comment>
<evidence type="ECO:0000313" key="2">
    <source>
        <dbReference type="EMBL" id="RJO70900.1"/>
    </source>
</evidence>
<feature type="transmembrane region" description="Helical" evidence="1">
    <location>
        <begin position="7"/>
        <end position="29"/>
    </location>
</feature>
<accession>A0A3A4KBQ3</accession>